<dbReference type="Proteomes" id="UP000029120">
    <property type="component" value="Unassembled WGS sequence"/>
</dbReference>
<dbReference type="InterPro" id="IPR028924">
    <property type="entry name" value="Perm-CXXC"/>
</dbReference>
<evidence type="ECO:0000313" key="9">
    <source>
        <dbReference type="EMBL" id="KFK22330.1"/>
    </source>
</evidence>
<evidence type="ECO:0008006" key="11">
    <source>
        <dbReference type="Google" id="ProtNLM"/>
    </source>
</evidence>
<comment type="cofactor">
    <cofactor evidence="1">
        <name>[4Fe-4S] cluster</name>
        <dbReference type="ChEBI" id="CHEBI:49883"/>
    </cofactor>
</comment>
<dbReference type="Gramene" id="KFK22330">
    <property type="protein sequence ID" value="KFK22330"/>
    <property type="gene ID" value="AALP_AAs71059U000100"/>
</dbReference>
<dbReference type="PANTHER" id="PTHR46213">
    <property type="entry name" value="TRANSCRIPTIONAL ACTIVATOR DEMETER"/>
    <property type="match status" value="1"/>
</dbReference>
<sequence>GFFKKLIEDHGSIELEWLKDLEPEEAKNYLLSFEGMGIKSVECVRLLAMHQCAFPVDTNVTRIAVRLGWIPLQRFSESFPLHLLNKYPDPKYIQKFLWERLSNLDHKTLYELHYHMITFGKVLCTKNKPNCNACPMRKECKYFASAFPSEIEPECPQVPDIEDFFEDTVLRTEYQVYKLPDEHPLLEKLDKRDPSDSYSYLLAIWTRGDETARCVQPAVRKCISQKTGQLCDEETCFLCNNIREVRPHTLKGTILIPRKTALKGTFPLNGTHFQVNEVFADHASSVNPIDVPRKCLLGVPTSIVYFGTSISSISKGLSREAIQKCFLEEHVCVKGFDRKTRKPKPLKETMTPAKELMAQEKAEKRLQMAEETAKMAITEMEMTEQEVQRRVEAEIKASRELGSNDKKLVSDALGESHIVDYLIGEPVNMHTTDDNQIQ</sequence>
<evidence type="ECO:0000256" key="4">
    <source>
        <dbReference type="ARBA" id="ARBA00023004"/>
    </source>
</evidence>
<keyword evidence="10" id="KW-1185">Reference proteome</keyword>
<protein>
    <recommendedName>
        <fullName evidence="11">HhH-GPD domain-containing protein</fullName>
    </recommendedName>
</protein>
<organism evidence="9 10">
    <name type="scientific">Arabis alpina</name>
    <name type="common">Alpine rock-cress</name>
    <dbReference type="NCBI Taxonomy" id="50452"/>
    <lineage>
        <taxon>Eukaryota</taxon>
        <taxon>Viridiplantae</taxon>
        <taxon>Streptophyta</taxon>
        <taxon>Embryophyta</taxon>
        <taxon>Tracheophyta</taxon>
        <taxon>Spermatophyta</taxon>
        <taxon>Magnoliopsida</taxon>
        <taxon>eudicotyledons</taxon>
        <taxon>Gunneridae</taxon>
        <taxon>Pentapetalae</taxon>
        <taxon>rosids</taxon>
        <taxon>malvids</taxon>
        <taxon>Brassicales</taxon>
        <taxon>Brassicaceae</taxon>
        <taxon>Arabideae</taxon>
        <taxon>Arabis</taxon>
    </lineage>
</organism>
<dbReference type="InterPro" id="IPR044811">
    <property type="entry name" value="DME/ROS1"/>
</dbReference>
<accession>A0A087FXH8</accession>
<dbReference type="Pfam" id="PF15629">
    <property type="entry name" value="Perm-CXXC"/>
    <property type="match status" value="1"/>
</dbReference>
<dbReference type="GO" id="GO:0141166">
    <property type="term" value="P:chromosomal 5-methylcytosine DNA demethylation pathway"/>
    <property type="evidence" value="ECO:0007669"/>
    <property type="project" value="InterPro"/>
</dbReference>
<dbReference type="InterPro" id="IPR023170">
    <property type="entry name" value="HhH_base_excis_C"/>
</dbReference>
<name>A0A087FXH8_ARAAL</name>
<keyword evidence="5" id="KW-0411">Iron-sulfur</keyword>
<dbReference type="OrthoDB" id="5607at2759"/>
<feature type="domain" description="Permuted single zf-CXXC unit" evidence="8">
    <location>
        <begin position="220"/>
        <end position="245"/>
    </location>
</feature>
<dbReference type="InterPro" id="IPR011257">
    <property type="entry name" value="DNA_glycosylase"/>
</dbReference>
<dbReference type="PANTHER" id="PTHR46213:SF26">
    <property type="entry name" value="HHH-GPD BASE EXCISION DNA REPAIR FAMILY PROTEIN"/>
    <property type="match status" value="1"/>
</dbReference>
<dbReference type="GO" id="GO:0046872">
    <property type="term" value="F:metal ion binding"/>
    <property type="evidence" value="ECO:0007669"/>
    <property type="project" value="UniProtKB-KW"/>
</dbReference>
<dbReference type="eggNOG" id="ENOG502QQKH">
    <property type="taxonomic scope" value="Eukaryota"/>
</dbReference>
<dbReference type="GO" id="GO:0051539">
    <property type="term" value="F:4 iron, 4 sulfur cluster binding"/>
    <property type="evidence" value="ECO:0007669"/>
    <property type="project" value="UniProtKB-KW"/>
</dbReference>
<keyword evidence="4" id="KW-0408">Iron</keyword>
<evidence type="ECO:0000256" key="2">
    <source>
        <dbReference type="ARBA" id="ARBA00022485"/>
    </source>
</evidence>
<evidence type="ECO:0000256" key="6">
    <source>
        <dbReference type="SAM" id="Coils"/>
    </source>
</evidence>
<keyword evidence="6" id="KW-0175">Coiled coil</keyword>
<dbReference type="EMBL" id="KL990355">
    <property type="protein sequence ID" value="KFK22330.1"/>
    <property type="molecule type" value="Genomic_DNA"/>
</dbReference>
<evidence type="ECO:0000256" key="3">
    <source>
        <dbReference type="ARBA" id="ARBA00022723"/>
    </source>
</evidence>
<feature type="coiled-coil region" evidence="6">
    <location>
        <begin position="359"/>
        <end position="386"/>
    </location>
</feature>
<dbReference type="Pfam" id="PF15628">
    <property type="entry name" value="RRM_DME"/>
    <property type="match status" value="1"/>
</dbReference>
<evidence type="ECO:0000256" key="1">
    <source>
        <dbReference type="ARBA" id="ARBA00001966"/>
    </source>
</evidence>
<evidence type="ECO:0000313" key="10">
    <source>
        <dbReference type="Proteomes" id="UP000029120"/>
    </source>
</evidence>
<dbReference type="Gene3D" id="1.10.1670.10">
    <property type="entry name" value="Helix-hairpin-Helix base-excision DNA repair enzymes (C-terminal)"/>
    <property type="match status" value="1"/>
</dbReference>
<keyword evidence="2" id="KW-0004">4Fe-4S</keyword>
<evidence type="ECO:0000259" key="7">
    <source>
        <dbReference type="Pfam" id="PF15628"/>
    </source>
</evidence>
<dbReference type="AlphaFoldDB" id="A0A087FXH8"/>
<feature type="non-terminal residue" evidence="9">
    <location>
        <position position="1"/>
    </location>
</feature>
<keyword evidence="3" id="KW-0479">Metal-binding</keyword>
<dbReference type="GO" id="GO:0035514">
    <property type="term" value="F:DNA demethylase activity"/>
    <property type="evidence" value="ECO:0007669"/>
    <property type="project" value="InterPro"/>
</dbReference>
<reference evidence="10" key="1">
    <citation type="journal article" date="2015" name="Nat. Plants">
        <title>Genome expansion of Arabis alpina linked with retrotransposition and reduced symmetric DNA methylation.</title>
        <authorList>
            <person name="Willing E.M."/>
            <person name="Rawat V."/>
            <person name="Mandakova T."/>
            <person name="Maumus F."/>
            <person name="James G.V."/>
            <person name="Nordstroem K.J."/>
            <person name="Becker C."/>
            <person name="Warthmann N."/>
            <person name="Chica C."/>
            <person name="Szarzynska B."/>
            <person name="Zytnicki M."/>
            <person name="Albani M.C."/>
            <person name="Kiefer C."/>
            <person name="Bergonzi S."/>
            <person name="Castaings L."/>
            <person name="Mateos J.L."/>
            <person name="Berns M.C."/>
            <person name="Bujdoso N."/>
            <person name="Piofczyk T."/>
            <person name="de Lorenzo L."/>
            <person name="Barrero-Sicilia C."/>
            <person name="Mateos I."/>
            <person name="Piednoel M."/>
            <person name="Hagmann J."/>
            <person name="Chen-Min-Tao R."/>
            <person name="Iglesias-Fernandez R."/>
            <person name="Schuster S.C."/>
            <person name="Alonso-Blanco C."/>
            <person name="Roudier F."/>
            <person name="Carbonero P."/>
            <person name="Paz-Ares J."/>
            <person name="Davis S.J."/>
            <person name="Pecinka A."/>
            <person name="Quesneville H."/>
            <person name="Colot V."/>
            <person name="Lysak M.A."/>
            <person name="Weigel D."/>
            <person name="Coupland G."/>
            <person name="Schneeberger K."/>
        </authorList>
    </citation>
    <scope>NUCLEOTIDE SEQUENCE [LARGE SCALE GENOMIC DNA]</scope>
    <source>
        <strain evidence="10">cv. Pajares</strain>
    </source>
</reference>
<gene>
    <name evidence="9" type="ORF">AALP_AAs71059U000100</name>
</gene>
<dbReference type="GO" id="GO:0019104">
    <property type="term" value="F:DNA N-glycosylase activity"/>
    <property type="evidence" value="ECO:0007669"/>
    <property type="project" value="InterPro"/>
</dbReference>
<proteinExistence type="predicted"/>
<feature type="domain" description="Demeter RRM-fold" evidence="7">
    <location>
        <begin position="252"/>
        <end position="349"/>
    </location>
</feature>
<evidence type="ECO:0000259" key="8">
    <source>
        <dbReference type="Pfam" id="PF15629"/>
    </source>
</evidence>
<dbReference type="SUPFAM" id="SSF48150">
    <property type="entry name" value="DNA-glycosylase"/>
    <property type="match status" value="1"/>
</dbReference>
<evidence type="ECO:0000256" key="5">
    <source>
        <dbReference type="ARBA" id="ARBA00023014"/>
    </source>
</evidence>
<dbReference type="InterPro" id="IPR028925">
    <property type="entry name" value="RRM_DME"/>
</dbReference>
<dbReference type="GO" id="GO:0006281">
    <property type="term" value="P:DNA repair"/>
    <property type="evidence" value="ECO:0007669"/>
    <property type="project" value="InterPro"/>
</dbReference>